<organism evidence="3 4">
    <name type="scientific">Mycoplasmoides gallisepticum (strain R(low / passage 15 / clone 2))</name>
    <name type="common">Mycoplasma gallisepticum</name>
    <dbReference type="NCBI Taxonomy" id="710127"/>
    <lineage>
        <taxon>Bacteria</taxon>
        <taxon>Bacillati</taxon>
        <taxon>Mycoplasmatota</taxon>
        <taxon>Mycoplasmoidales</taxon>
        <taxon>Mycoplasmoidaceae</taxon>
        <taxon>Mycoplasmoides</taxon>
    </lineage>
</organism>
<feature type="domain" description="Glycoside hydrolase family 65 C-terminal" evidence="2">
    <location>
        <begin position="130"/>
        <end position="177"/>
    </location>
</feature>
<reference evidence="3 4" key="1">
    <citation type="journal article" date="2003" name="Microbiology">
        <title>The complete genome sequence of the avian pathogen Mycoplasma gallisepticum strain R(low).</title>
        <authorList>
            <person name="Papazisi L."/>
            <person name="Gorton T.S."/>
            <person name="Kutish G."/>
            <person name="Markham P.F."/>
            <person name="Browning G.F."/>
            <person name="Nguyen D.K."/>
            <person name="Swartzell S."/>
            <person name="Madan A."/>
            <person name="Mahairas G."/>
            <person name="Geary S.J."/>
        </authorList>
    </citation>
    <scope>NUCLEOTIDE SEQUENCE [LARGE SCALE GENOMIC DNA]</scope>
    <source>
        <strain evidence="4">R(low / passage 15 / clone 2)</strain>
    </source>
</reference>
<keyword evidence="4" id="KW-1185">Reference proteome</keyword>
<evidence type="ECO:0000259" key="1">
    <source>
        <dbReference type="Pfam" id="PF03632"/>
    </source>
</evidence>
<dbReference type="GO" id="GO:0050082">
    <property type="term" value="F:maltose phosphorylase activity"/>
    <property type="evidence" value="ECO:0007669"/>
    <property type="project" value="UniProtKB-EC"/>
</dbReference>
<dbReference type="KEGG" id="mga:MGA_1265"/>
<dbReference type="InterPro" id="IPR005194">
    <property type="entry name" value="Glyco_hydro_65_C"/>
</dbReference>
<gene>
    <name evidence="3" type="ORF">MGA_1265</name>
</gene>
<dbReference type="Proteomes" id="UP000001418">
    <property type="component" value="Chromosome"/>
</dbReference>
<feature type="domain" description="Glycoside hydrolase family 65 central catalytic" evidence="1">
    <location>
        <begin position="3"/>
        <end position="120"/>
    </location>
</feature>
<evidence type="ECO:0000259" key="2">
    <source>
        <dbReference type="Pfam" id="PF03633"/>
    </source>
</evidence>
<dbReference type="Pfam" id="PF03633">
    <property type="entry name" value="Glyco_hydro_65C"/>
    <property type="match status" value="1"/>
</dbReference>
<dbReference type="Pfam" id="PF03632">
    <property type="entry name" value="Glyco_hydro_65m"/>
    <property type="match status" value="1"/>
</dbReference>
<accession>Q7NBC8</accession>
<dbReference type="SUPFAM" id="SSF48208">
    <property type="entry name" value="Six-hairpin glycosidases"/>
    <property type="match status" value="1"/>
</dbReference>
<dbReference type="InterPro" id="IPR008928">
    <property type="entry name" value="6-hairpin_glycosidase_sf"/>
</dbReference>
<sequence>MNDISDFQMLGDAGKKLFSTAAGQKLLGGQLVKQADVVLLLNILPHLYSKQIRAANFDYYQAITTHDSSLSAATYMIEATRLKKLDLAYQLFEYGINIDMGQNMHSSDAGIHAGSLAAIYQMILFGFGGLDWHNDELHLNPILPKHWKELTYRFQYKNSQFKVVIKQDHFLIKTINNSHARELIISDQKHLIDNELKRFEIKYD</sequence>
<dbReference type="PANTHER" id="PTHR11051:SF8">
    <property type="entry name" value="PROTEIN-GLUCOSYLGALACTOSYLHYDROXYLYSINE GLUCOSIDASE"/>
    <property type="match status" value="1"/>
</dbReference>
<evidence type="ECO:0000313" key="4">
    <source>
        <dbReference type="Proteomes" id="UP000001418"/>
    </source>
</evidence>
<keyword evidence="3" id="KW-0808">Transferase</keyword>
<dbReference type="PANTHER" id="PTHR11051">
    <property type="entry name" value="GLYCOSYL HYDROLASE-RELATED"/>
    <property type="match status" value="1"/>
</dbReference>
<dbReference type="InterPro" id="IPR012341">
    <property type="entry name" value="6hp_glycosidase-like_sf"/>
</dbReference>
<dbReference type="AlphaFoldDB" id="Q7NBC8"/>
<dbReference type="EMBL" id="AE015450">
    <property type="protein sequence ID" value="AAP56701.2"/>
    <property type="molecule type" value="Genomic_DNA"/>
</dbReference>
<evidence type="ECO:0000313" key="3">
    <source>
        <dbReference type="EMBL" id="AAP56701.2"/>
    </source>
</evidence>
<dbReference type="EC" id="2.4.1.8" evidence="3"/>
<dbReference type="PATRIC" id="fig|233150.7.peg.394"/>
<dbReference type="Gene3D" id="2.60.420.10">
    <property type="entry name" value="Maltose phosphorylase, domain 3"/>
    <property type="match status" value="1"/>
</dbReference>
<dbReference type="GO" id="GO:0005975">
    <property type="term" value="P:carbohydrate metabolic process"/>
    <property type="evidence" value="ECO:0007669"/>
    <property type="project" value="InterPro"/>
</dbReference>
<dbReference type="HOGENOM" id="CLU_1342042_0_0_14"/>
<proteinExistence type="predicted"/>
<dbReference type="InterPro" id="IPR005195">
    <property type="entry name" value="Glyco_hydro_65_M"/>
</dbReference>
<protein>
    <submittedName>
        <fullName evidence="3">Maltose phosphorylase domain protein</fullName>
        <ecNumber evidence="3">2.4.1.8</ecNumber>
    </submittedName>
</protein>
<dbReference type="GO" id="GO:0004553">
    <property type="term" value="F:hydrolase activity, hydrolyzing O-glycosyl compounds"/>
    <property type="evidence" value="ECO:0007669"/>
    <property type="project" value="TreeGrafter"/>
</dbReference>
<name>Q7NBC8_MYCGA</name>
<keyword evidence="3" id="KW-0328">Glycosyltransferase</keyword>
<dbReference type="Gene3D" id="1.50.10.10">
    <property type="match status" value="1"/>
</dbReference>